<dbReference type="SMART" id="SM00345">
    <property type="entry name" value="HTH_GNTR"/>
    <property type="match status" value="1"/>
</dbReference>
<keyword evidence="2" id="KW-0238">DNA-binding</keyword>
<dbReference type="PANTHER" id="PTHR44846:SF1">
    <property type="entry name" value="MANNOSYL-D-GLYCERATE TRANSPORT_METABOLISM SYSTEM REPRESSOR MNGR-RELATED"/>
    <property type="match status" value="1"/>
</dbReference>
<dbReference type="InterPro" id="IPR036388">
    <property type="entry name" value="WH-like_DNA-bd_sf"/>
</dbReference>
<dbReference type="EMBL" id="JBHSWJ010000002">
    <property type="protein sequence ID" value="MFC6713167.1"/>
    <property type="molecule type" value="Genomic_DNA"/>
</dbReference>
<dbReference type="Pfam" id="PF00392">
    <property type="entry name" value="GntR"/>
    <property type="match status" value="1"/>
</dbReference>
<keyword evidence="1" id="KW-0805">Transcription regulation</keyword>
<evidence type="ECO:0000313" key="5">
    <source>
        <dbReference type="EMBL" id="MFC6713167.1"/>
    </source>
</evidence>
<dbReference type="PANTHER" id="PTHR44846">
    <property type="entry name" value="MANNOSYL-D-GLYCERATE TRANSPORT/METABOLISM SYSTEM REPRESSOR MNGR-RELATED"/>
    <property type="match status" value="1"/>
</dbReference>
<organism evidence="5 6">
    <name type="scientific">Branchiibius cervicis</name>
    <dbReference type="NCBI Taxonomy" id="908252"/>
    <lineage>
        <taxon>Bacteria</taxon>
        <taxon>Bacillati</taxon>
        <taxon>Actinomycetota</taxon>
        <taxon>Actinomycetes</taxon>
        <taxon>Micrococcales</taxon>
        <taxon>Dermacoccaceae</taxon>
        <taxon>Branchiibius</taxon>
    </lineage>
</organism>
<dbReference type="Gene3D" id="3.40.1410.10">
    <property type="entry name" value="Chorismate lyase-like"/>
    <property type="match status" value="1"/>
</dbReference>
<evidence type="ECO:0000259" key="4">
    <source>
        <dbReference type="PROSITE" id="PS50949"/>
    </source>
</evidence>
<dbReference type="InterPro" id="IPR011663">
    <property type="entry name" value="UTRA"/>
</dbReference>
<keyword evidence="3" id="KW-0804">Transcription</keyword>
<dbReference type="InterPro" id="IPR028978">
    <property type="entry name" value="Chorismate_lyase_/UTRA_dom_sf"/>
</dbReference>
<proteinExistence type="predicted"/>
<dbReference type="Gene3D" id="1.10.10.10">
    <property type="entry name" value="Winged helix-like DNA-binding domain superfamily/Winged helix DNA-binding domain"/>
    <property type="match status" value="1"/>
</dbReference>
<dbReference type="Proteomes" id="UP001596356">
    <property type="component" value="Unassembled WGS sequence"/>
</dbReference>
<dbReference type="InterPro" id="IPR000524">
    <property type="entry name" value="Tscrpt_reg_HTH_GntR"/>
</dbReference>
<dbReference type="SUPFAM" id="SSF64288">
    <property type="entry name" value="Chorismate lyase-like"/>
    <property type="match status" value="1"/>
</dbReference>
<feature type="domain" description="HTH gntR-type" evidence="4">
    <location>
        <begin position="11"/>
        <end position="78"/>
    </location>
</feature>
<keyword evidence="6" id="KW-1185">Reference proteome</keyword>
<dbReference type="SUPFAM" id="SSF46785">
    <property type="entry name" value="Winged helix' DNA-binding domain"/>
    <property type="match status" value="1"/>
</dbReference>
<protein>
    <submittedName>
        <fullName evidence="5">GntR family transcriptional regulator</fullName>
    </submittedName>
</protein>
<dbReference type="InterPro" id="IPR050679">
    <property type="entry name" value="Bact_HTH_transcr_reg"/>
</dbReference>
<dbReference type="PROSITE" id="PS50949">
    <property type="entry name" value="HTH_GNTR"/>
    <property type="match status" value="1"/>
</dbReference>
<dbReference type="CDD" id="cd07377">
    <property type="entry name" value="WHTH_GntR"/>
    <property type="match status" value="1"/>
</dbReference>
<dbReference type="RefSeq" id="WP_377820739.1">
    <property type="nucleotide sequence ID" value="NZ_JBHSWJ010000002.1"/>
</dbReference>
<gene>
    <name evidence="5" type="ORF">ACFQBT_04595</name>
</gene>
<name>A0ABW2AQ30_9MICO</name>
<dbReference type="Pfam" id="PF07702">
    <property type="entry name" value="UTRA"/>
    <property type="match status" value="1"/>
</dbReference>
<evidence type="ECO:0000313" key="6">
    <source>
        <dbReference type="Proteomes" id="UP001596356"/>
    </source>
</evidence>
<evidence type="ECO:0000256" key="3">
    <source>
        <dbReference type="ARBA" id="ARBA00023163"/>
    </source>
</evidence>
<dbReference type="SMART" id="SM00866">
    <property type="entry name" value="UTRA"/>
    <property type="match status" value="1"/>
</dbReference>
<comment type="caution">
    <text evidence="5">The sequence shown here is derived from an EMBL/GenBank/DDBJ whole genome shotgun (WGS) entry which is preliminary data.</text>
</comment>
<sequence length="248" mass="28102">MPIRHITDGPEPKYAQLREALTVMATRELQPDDALPSERELMRRYGVSRATVRRAIESLTADGLLHRIHGKGTFVARPRLESDLHLASFSQDMARRGFAPSTAILTLEIGTPPPEVAQQLELPRRGRAWRLERIRFADEVPIALEDGWYPAHLLPDLDQRDLTGSLYKVLAQEYGLVIDRAEQTLWGETADPQTARRLKTPANAALLVFQRLSTARGVPVEYVVSRYRGDRYSIHMSLDQPQPTPKEH</sequence>
<dbReference type="PRINTS" id="PR00035">
    <property type="entry name" value="HTHGNTR"/>
</dbReference>
<reference evidence="6" key="1">
    <citation type="journal article" date="2019" name="Int. J. Syst. Evol. Microbiol.">
        <title>The Global Catalogue of Microorganisms (GCM) 10K type strain sequencing project: providing services to taxonomists for standard genome sequencing and annotation.</title>
        <authorList>
            <consortium name="The Broad Institute Genomics Platform"/>
            <consortium name="The Broad Institute Genome Sequencing Center for Infectious Disease"/>
            <person name="Wu L."/>
            <person name="Ma J."/>
        </authorList>
    </citation>
    <scope>NUCLEOTIDE SEQUENCE [LARGE SCALE GENOMIC DNA]</scope>
    <source>
        <strain evidence="6">NBRC 106593</strain>
    </source>
</reference>
<evidence type="ECO:0000256" key="2">
    <source>
        <dbReference type="ARBA" id="ARBA00023125"/>
    </source>
</evidence>
<dbReference type="InterPro" id="IPR036390">
    <property type="entry name" value="WH_DNA-bd_sf"/>
</dbReference>
<accession>A0ABW2AQ30</accession>
<evidence type="ECO:0000256" key="1">
    <source>
        <dbReference type="ARBA" id="ARBA00023015"/>
    </source>
</evidence>